<dbReference type="InterPro" id="IPR036322">
    <property type="entry name" value="WD40_repeat_dom_sf"/>
</dbReference>
<dbReference type="Proteomes" id="UP001162162">
    <property type="component" value="Unassembled WGS sequence"/>
</dbReference>
<comment type="similarity">
    <text evidence="1">Belongs to the WD repeat DCAF10 family.</text>
</comment>
<dbReference type="AlphaFoldDB" id="A0AAV8Z8D1"/>
<keyword evidence="2 4" id="KW-0853">WD repeat</keyword>
<dbReference type="PROSITE" id="PS50082">
    <property type="entry name" value="WD_REPEATS_2"/>
    <property type="match status" value="2"/>
</dbReference>
<dbReference type="PROSITE" id="PS00678">
    <property type="entry name" value="WD_REPEATS_1"/>
    <property type="match status" value="1"/>
</dbReference>
<dbReference type="SUPFAM" id="SSF50978">
    <property type="entry name" value="WD40 repeat-like"/>
    <property type="match status" value="1"/>
</dbReference>
<dbReference type="PROSITE" id="PS50294">
    <property type="entry name" value="WD_REPEATS_REGION"/>
    <property type="match status" value="2"/>
</dbReference>
<protein>
    <submittedName>
        <fullName evidence="5">Uncharacterized protein</fullName>
    </submittedName>
</protein>
<proteinExistence type="inferred from homology"/>
<dbReference type="GO" id="GO:0080008">
    <property type="term" value="C:Cul4-RING E3 ubiquitin ligase complex"/>
    <property type="evidence" value="ECO:0007669"/>
    <property type="project" value="TreeGrafter"/>
</dbReference>
<evidence type="ECO:0000256" key="2">
    <source>
        <dbReference type="ARBA" id="ARBA00022574"/>
    </source>
</evidence>
<keyword evidence="3" id="KW-0677">Repeat</keyword>
<accession>A0AAV8Z8D1</accession>
<gene>
    <name evidence="5" type="ORF">NQ318_009471</name>
</gene>
<reference evidence="5" key="1">
    <citation type="journal article" date="2023" name="Insect Mol. Biol.">
        <title>Genome sequencing provides insights into the evolution of gene families encoding plant cell wall-degrading enzymes in longhorned beetles.</title>
        <authorList>
            <person name="Shin N.R."/>
            <person name="Okamura Y."/>
            <person name="Kirsch R."/>
            <person name="Pauchet Y."/>
        </authorList>
    </citation>
    <scope>NUCLEOTIDE SEQUENCE</scope>
    <source>
        <strain evidence="5">AMC_N1</strain>
    </source>
</reference>
<feature type="repeat" description="WD" evidence="4">
    <location>
        <begin position="146"/>
        <end position="187"/>
    </location>
</feature>
<evidence type="ECO:0000313" key="5">
    <source>
        <dbReference type="EMBL" id="KAJ8960034.1"/>
    </source>
</evidence>
<dbReference type="InterPro" id="IPR001680">
    <property type="entry name" value="WD40_rpt"/>
</dbReference>
<dbReference type="EMBL" id="JAPWTK010000010">
    <property type="protein sequence ID" value="KAJ8960034.1"/>
    <property type="molecule type" value="Genomic_DNA"/>
</dbReference>
<comment type="caution">
    <text evidence="5">The sequence shown here is derived from an EMBL/GenBank/DDBJ whole genome shotgun (WGS) entry which is preliminary data.</text>
</comment>
<evidence type="ECO:0000256" key="3">
    <source>
        <dbReference type="ARBA" id="ARBA00022737"/>
    </source>
</evidence>
<dbReference type="Gene3D" id="2.130.10.10">
    <property type="entry name" value="YVTN repeat-like/Quinoprotein amine dehydrogenase"/>
    <property type="match status" value="1"/>
</dbReference>
<dbReference type="InterPro" id="IPR039085">
    <property type="entry name" value="DCA10"/>
</dbReference>
<feature type="repeat" description="WD" evidence="4">
    <location>
        <begin position="104"/>
        <end position="137"/>
    </location>
</feature>
<evidence type="ECO:0000313" key="6">
    <source>
        <dbReference type="Proteomes" id="UP001162162"/>
    </source>
</evidence>
<organism evidence="5 6">
    <name type="scientific">Aromia moschata</name>
    <dbReference type="NCBI Taxonomy" id="1265417"/>
    <lineage>
        <taxon>Eukaryota</taxon>
        <taxon>Metazoa</taxon>
        <taxon>Ecdysozoa</taxon>
        <taxon>Arthropoda</taxon>
        <taxon>Hexapoda</taxon>
        <taxon>Insecta</taxon>
        <taxon>Pterygota</taxon>
        <taxon>Neoptera</taxon>
        <taxon>Endopterygota</taxon>
        <taxon>Coleoptera</taxon>
        <taxon>Polyphaga</taxon>
        <taxon>Cucujiformia</taxon>
        <taxon>Chrysomeloidea</taxon>
        <taxon>Cerambycidae</taxon>
        <taxon>Cerambycinae</taxon>
        <taxon>Callichromatini</taxon>
        <taxon>Aromia</taxon>
    </lineage>
</organism>
<evidence type="ECO:0000256" key="1">
    <source>
        <dbReference type="ARBA" id="ARBA00005903"/>
    </source>
</evidence>
<dbReference type="Pfam" id="PF00400">
    <property type="entry name" value="WD40"/>
    <property type="match status" value="2"/>
</dbReference>
<keyword evidence="6" id="KW-1185">Reference proteome</keyword>
<dbReference type="SMART" id="SM00320">
    <property type="entry name" value="WD40"/>
    <property type="match status" value="4"/>
</dbReference>
<name>A0AAV8Z8D1_9CUCU</name>
<evidence type="ECO:0000256" key="4">
    <source>
        <dbReference type="PROSITE-ProRule" id="PRU00221"/>
    </source>
</evidence>
<dbReference type="InterPro" id="IPR015943">
    <property type="entry name" value="WD40/YVTN_repeat-like_dom_sf"/>
</dbReference>
<dbReference type="InterPro" id="IPR019775">
    <property type="entry name" value="WD40_repeat_CS"/>
</dbReference>
<dbReference type="PANTHER" id="PTHR14588:SF2">
    <property type="entry name" value="DDB1- AND CUL4-ASSOCIATED FACTOR 10"/>
    <property type="match status" value="1"/>
</dbReference>
<dbReference type="PANTHER" id="PTHR14588">
    <property type="entry name" value="DDB1- AND CUL4-ASSOCIATED FACTOR 10"/>
    <property type="match status" value="1"/>
</dbReference>
<sequence length="519" mass="59665">MSSCNSAPKRVGNKVKCNLSFFDTIRKRPIGPSGYQIGYDDLVALKLYSNFYHYEIDKLEHDSHYGGIFNLEFSLDGKLLVAACEGKQVLLFDAANQKQINSVDSAHQNCVNCVRFLNDKHFATCSDDTSIKIWDIRKLKSCLRTLHGHSNWVKNIEWSEKDNVMVTSAFDGSIYAWNLKSHSENNMLYDKVFLMNGLMRMKLTEDGSKMVIATTNGYMIIIHDLNLATLATDLRSFKPSLYRLMQISDQCYPVATIYNYLFSPTRKRNRIEFIDDFPNEAEVISSLQIHPHGWSVVSRNINGEENEEWTSVHDIQSRDPSDYENSFMYIEEDIPDEPEPEEPPNQRPTDLWLGYISLDEYSNHNRDPSQVSQNIWENNFQLPAMGILNSGLIGVNASYNAYFQQHPEQRNKVITNLPRMTHFIKEKNVGKGYIKELCFSSDGRIICSPFNRGVRLLAFNNQCQELSMCVPDNPQQLKTIVEMNDYHKDIVVSCKFSPTHYQLVSGCLGSEIKWYQPVV</sequence>